<accession>A0A6J6J3N5</accession>
<dbReference type="EMBL" id="CAEZVB010000112">
    <property type="protein sequence ID" value="CAB4631430.1"/>
    <property type="molecule type" value="Genomic_DNA"/>
</dbReference>
<sequence>MATDYDAPRKTDSEEAAESLEHLKEAAAAQSQTPIEIDENDISAEDIELPGADLSGLSLEVRVVPIQSNEFTCTRCFLVKNNTQLANGDLKKPVCLDCD</sequence>
<evidence type="ECO:0000313" key="2">
    <source>
        <dbReference type="EMBL" id="CAB4631430.1"/>
    </source>
</evidence>
<dbReference type="AlphaFoldDB" id="A0A6J6J3N5"/>
<proteinExistence type="predicted"/>
<feature type="region of interest" description="Disordered" evidence="1">
    <location>
        <begin position="1"/>
        <end position="42"/>
    </location>
</feature>
<dbReference type="Pfam" id="PF13834">
    <property type="entry name" value="DUF4193"/>
    <property type="match status" value="1"/>
</dbReference>
<reference evidence="2" key="1">
    <citation type="submission" date="2020-05" db="EMBL/GenBank/DDBJ databases">
        <authorList>
            <person name="Chiriac C."/>
            <person name="Salcher M."/>
            <person name="Ghai R."/>
            <person name="Kavagutti S V."/>
        </authorList>
    </citation>
    <scope>NUCLEOTIDE SEQUENCE</scope>
</reference>
<evidence type="ECO:0000256" key="1">
    <source>
        <dbReference type="SAM" id="MobiDB-lite"/>
    </source>
</evidence>
<organism evidence="2">
    <name type="scientific">freshwater metagenome</name>
    <dbReference type="NCBI Taxonomy" id="449393"/>
    <lineage>
        <taxon>unclassified sequences</taxon>
        <taxon>metagenomes</taxon>
        <taxon>ecological metagenomes</taxon>
    </lineage>
</organism>
<protein>
    <submittedName>
        <fullName evidence="2">Unannotated protein</fullName>
    </submittedName>
</protein>
<gene>
    <name evidence="2" type="ORF">UFOPK1908_01488</name>
</gene>
<dbReference type="InterPro" id="IPR025242">
    <property type="entry name" value="DUF4193"/>
</dbReference>
<name>A0A6J6J3N5_9ZZZZ</name>
<feature type="compositionally biased region" description="Basic and acidic residues" evidence="1">
    <location>
        <begin position="1"/>
        <end position="25"/>
    </location>
</feature>